<dbReference type="EMBL" id="JADWDJ010000013">
    <property type="protein sequence ID" value="KAG5271582.1"/>
    <property type="molecule type" value="Genomic_DNA"/>
</dbReference>
<feature type="region of interest" description="Disordered" evidence="1">
    <location>
        <begin position="119"/>
        <end position="139"/>
    </location>
</feature>
<evidence type="ECO:0000313" key="3">
    <source>
        <dbReference type="Proteomes" id="UP000823561"/>
    </source>
</evidence>
<keyword evidence="3" id="KW-1185">Reference proteome</keyword>
<feature type="compositionally biased region" description="Polar residues" evidence="1">
    <location>
        <begin position="52"/>
        <end position="62"/>
    </location>
</feature>
<reference evidence="2" key="1">
    <citation type="submission" date="2020-10" db="EMBL/GenBank/DDBJ databases">
        <title>Chromosome-scale genome assembly of the Allis shad, Alosa alosa.</title>
        <authorList>
            <person name="Margot Z."/>
            <person name="Christophe K."/>
            <person name="Cabau C."/>
            <person name="Louis A."/>
            <person name="Berthelot C."/>
            <person name="Parey E."/>
            <person name="Roest Crollius H."/>
            <person name="Montfort J."/>
            <person name="Robinson-Rechavi M."/>
            <person name="Bucao C."/>
            <person name="Bouchez O."/>
            <person name="Gislard M."/>
            <person name="Lluch J."/>
            <person name="Milhes M."/>
            <person name="Lampietro C."/>
            <person name="Lopez Roques C."/>
            <person name="Donnadieu C."/>
            <person name="Braasch I."/>
            <person name="Desvignes T."/>
            <person name="Postlethwait J."/>
            <person name="Bobe J."/>
            <person name="Guiguen Y."/>
        </authorList>
    </citation>
    <scope>NUCLEOTIDE SEQUENCE</scope>
    <source>
        <strain evidence="2">M-15738</strain>
        <tissue evidence="2">Blood</tissue>
    </source>
</reference>
<sequence length="173" mass="19686">MADWIQSALLTVHGRLPDESHHRRSRRKGRSDDKPFDQILTSAAQHEGESEGSGSNPFTSSTKNSGVSRRGKKGGRSRAHAYSETPMEPTHAYSKQYRDMNNTQHKMAVKMADHLDIHLQQQQQQQQQQHLSDSDAEPTGCLGAAQRMLSGCYTSRRTEQRIRAQADQRYYEF</sequence>
<organism evidence="2 3">
    <name type="scientific">Alosa alosa</name>
    <name type="common">allis shad</name>
    <dbReference type="NCBI Taxonomy" id="278164"/>
    <lineage>
        <taxon>Eukaryota</taxon>
        <taxon>Metazoa</taxon>
        <taxon>Chordata</taxon>
        <taxon>Craniata</taxon>
        <taxon>Vertebrata</taxon>
        <taxon>Euteleostomi</taxon>
        <taxon>Actinopterygii</taxon>
        <taxon>Neopterygii</taxon>
        <taxon>Teleostei</taxon>
        <taxon>Clupei</taxon>
        <taxon>Clupeiformes</taxon>
        <taxon>Clupeoidei</taxon>
        <taxon>Clupeidae</taxon>
        <taxon>Alosa</taxon>
    </lineage>
</organism>
<comment type="caution">
    <text evidence="2">The sequence shown here is derived from an EMBL/GenBank/DDBJ whole genome shotgun (WGS) entry which is preliminary data.</text>
</comment>
<gene>
    <name evidence="2" type="ORF">AALO_G00181660</name>
</gene>
<proteinExistence type="predicted"/>
<evidence type="ECO:0000313" key="2">
    <source>
        <dbReference type="EMBL" id="KAG5271582.1"/>
    </source>
</evidence>
<feature type="region of interest" description="Disordered" evidence="1">
    <location>
        <begin position="1"/>
        <end position="100"/>
    </location>
</feature>
<dbReference type="AlphaFoldDB" id="A0AAV6GDY9"/>
<protein>
    <submittedName>
        <fullName evidence="2">Uncharacterized protein</fullName>
    </submittedName>
</protein>
<dbReference type="Proteomes" id="UP000823561">
    <property type="component" value="Chromosome 13"/>
</dbReference>
<name>A0AAV6GDY9_9TELE</name>
<feature type="compositionally biased region" description="Low complexity" evidence="1">
    <location>
        <begin position="120"/>
        <end position="129"/>
    </location>
</feature>
<feature type="compositionally biased region" description="Basic residues" evidence="1">
    <location>
        <begin position="69"/>
        <end position="79"/>
    </location>
</feature>
<accession>A0AAV6GDY9</accession>
<evidence type="ECO:0000256" key="1">
    <source>
        <dbReference type="SAM" id="MobiDB-lite"/>
    </source>
</evidence>